<sequence>MRSKPGFSIAKGFTFGSEGSNAAPTKPTVSFPTATTFNAQANPTAHTRPATSSTPALTPSPPRGPSKTIIILDINLRVFCVTAPRETIRSSILAIELDGLTWLSAQCQPTQLLQPRVLQVRLEIMDDKVDIDGLKKRIEEGKENVLETSVVSTEVV</sequence>
<feature type="compositionally biased region" description="Low complexity" evidence="1">
    <location>
        <begin position="47"/>
        <end position="57"/>
    </location>
</feature>
<dbReference type="AlphaFoldDB" id="A0AAN8I7U8"/>
<keyword evidence="3" id="KW-1185">Reference proteome</keyword>
<comment type="caution">
    <text evidence="2">The sequence shown here is derived from an EMBL/GenBank/DDBJ whole genome shotgun (WGS) entry which is preliminary data.</text>
</comment>
<reference evidence="2 3" key="1">
    <citation type="submission" date="2022-12" db="EMBL/GenBank/DDBJ databases">
        <title>Genomic features and morphological characterization of a novel Knufia sp. strain isolated from spacecraft assembly facility.</title>
        <authorList>
            <person name="Teixeira M."/>
            <person name="Chander A.M."/>
            <person name="Stajich J.E."/>
            <person name="Venkateswaran K."/>
        </authorList>
    </citation>
    <scope>NUCLEOTIDE SEQUENCE [LARGE SCALE GENOMIC DNA]</scope>
    <source>
        <strain evidence="2 3">FJI-L2-BK-P2</strain>
    </source>
</reference>
<feature type="region of interest" description="Disordered" evidence="1">
    <location>
        <begin position="42"/>
        <end position="64"/>
    </location>
</feature>
<dbReference type="EMBL" id="JAKLMC020000001">
    <property type="protein sequence ID" value="KAK5958547.1"/>
    <property type="molecule type" value="Genomic_DNA"/>
</dbReference>
<evidence type="ECO:0000313" key="3">
    <source>
        <dbReference type="Proteomes" id="UP001316803"/>
    </source>
</evidence>
<evidence type="ECO:0000256" key="1">
    <source>
        <dbReference type="SAM" id="MobiDB-lite"/>
    </source>
</evidence>
<accession>A0AAN8I7U8</accession>
<name>A0AAN8I7U8_9EURO</name>
<gene>
    <name evidence="2" type="ORF">OHC33_000390</name>
</gene>
<protein>
    <submittedName>
        <fullName evidence="2">Uncharacterized protein</fullName>
    </submittedName>
</protein>
<evidence type="ECO:0000313" key="2">
    <source>
        <dbReference type="EMBL" id="KAK5958547.1"/>
    </source>
</evidence>
<organism evidence="2 3">
    <name type="scientific">Knufia fluminis</name>
    <dbReference type="NCBI Taxonomy" id="191047"/>
    <lineage>
        <taxon>Eukaryota</taxon>
        <taxon>Fungi</taxon>
        <taxon>Dikarya</taxon>
        <taxon>Ascomycota</taxon>
        <taxon>Pezizomycotina</taxon>
        <taxon>Eurotiomycetes</taxon>
        <taxon>Chaetothyriomycetidae</taxon>
        <taxon>Chaetothyriales</taxon>
        <taxon>Trichomeriaceae</taxon>
        <taxon>Knufia</taxon>
    </lineage>
</organism>
<dbReference type="Proteomes" id="UP001316803">
    <property type="component" value="Unassembled WGS sequence"/>
</dbReference>
<proteinExistence type="predicted"/>